<sequence>MQALRFFIDTHDQQHGTFPAGLSAADFEGFYAQYEAACYAEGVIPLRTHLSYADGRAFCLNMAPDAEAVRRAHERVGLPFDSICEVSTATPADTFFRRPARA</sequence>
<evidence type="ECO:0000313" key="2">
    <source>
        <dbReference type="Proteomes" id="UP000292136"/>
    </source>
</evidence>
<dbReference type="Proteomes" id="UP000292136">
    <property type="component" value="Unassembled WGS sequence"/>
</dbReference>
<comment type="caution">
    <text evidence="1">The sequence shown here is derived from an EMBL/GenBank/DDBJ whole genome shotgun (WGS) entry which is preliminary data.</text>
</comment>
<dbReference type="Pfam" id="PF14026">
    <property type="entry name" value="SCO4226-like"/>
    <property type="match status" value="1"/>
</dbReference>
<name>A0ABY0IUC2_9RHOO</name>
<dbReference type="InterPro" id="IPR042557">
    <property type="entry name" value="SCO4226"/>
</dbReference>
<organism evidence="1 2">
    <name type="scientific">Azospira oryzae</name>
    <dbReference type="NCBI Taxonomy" id="146939"/>
    <lineage>
        <taxon>Bacteria</taxon>
        <taxon>Pseudomonadati</taxon>
        <taxon>Pseudomonadota</taxon>
        <taxon>Betaproteobacteria</taxon>
        <taxon>Rhodocyclales</taxon>
        <taxon>Rhodocyclaceae</taxon>
        <taxon>Azospira</taxon>
    </lineage>
</organism>
<protein>
    <submittedName>
        <fullName evidence="1">Uncharacterized protein DUF4242</fullName>
    </submittedName>
</protein>
<dbReference type="InterPro" id="IPR025336">
    <property type="entry name" value="SCO4226-like"/>
</dbReference>
<dbReference type="Gene3D" id="3.30.70.3090">
    <property type="entry name" value="ORF SCO4226, nickel-binding ferredoxin-like monomer"/>
    <property type="match status" value="1"/>
</dbReference>
<dbReference type="RefSeq" id="WP_014238360.1">
    <property type="nucleotide sequence ID" value="NZ_SHKM01000001.1"/>
</dbReference>
<keyword evidence="2" id="KW-1185">Reference proteome</keyword>
<accession>A0ABY0IUC2</accession>
<evidence type="ECO:0000313" key="1">
    <source>
        <dbReference type="EMBL" id="RZT90550.1"/>
    </source>
</evidence>
<dbReference type="EMBL" id="SHKM01000001">
    <property type="protein sequence ID" value="RZT90550.1"/>
    <property type="molecule type" value="Genomic_DNA"/>
</dbReference>
<reference evidence="1 2" key="1">
    <citation type="submission" date="2019-02" db="EMBL/GenBank/DDBJ databases">
        <title>Genomic Encyclopedia of Type Strains, Phase IV (KMG-IV): sequencing the most valuable type-strain genomes for metagenomic binning, comparative biology and taxonomic classification.</title>
        <authorList>
            <person name="Goeker M."/>
        </authorList>
    </citation>
    <scope>NUCLEOTIDE SEQUENCE [LARGE SCALE GENOMIC DNA]</scope>
    <source>
        <strain evidence="1 2">DSM 21223</strain>
    </source>
</reference>
<gene>
    <name evidence="1" type="ORF">EV678_1368</name>
</gene>
<proteinExistence type="predicted"/>